<reference evidence="5" key="2">
    <citation type="journal article" date="2024" name="Plant">
        <title>Genomic evolution and insights into agronomic trait innovations of Sesamum species.</title>
        <authorList>
            <person name="Miao H."/>
            <person name="Wang L."/>
            <person name="Qu L."/>
            <person name="Liu H."/>
            <person name="Sun Y."/>
            <person name="Le M."/>
            <person name="Wang Q."/>
            <person name="Wei S."/>
            <person name="Zheng Y."/>
            <person name="Lin W."/>
            <person name="Duan Y."/>
            <person name="Cao H."/>
            <person name="Xiong S."/>
            <person name="Wang X."/>
            <person name="Wei L."/>
            <person name="Li C."/>
            <person name="Ma Q."/>
            <person name="Ju M."/>
            <person name="Zhao R."/>
            <person name="Li G."/>
            <person name="Mu C."/>
            <person name="Tian Q."/>
            <person name="Mei H."/>
            <person name="Zhang T."/>
            <person name="Gao T."/>
            <person name="Zhang H."/>
        </authorList>
    </citation>
    <scope>NUCLEOTIDE SEQUENCE</scope>
    <source>
        <strain evidence="5">G02</strain>
    </source>
</reference>
<protein>
    <recommendedName>
        <fullName evidence="3">Exocyst subunit Exo70 family protein</fullName>
    </recommendedName>
</protein>
<evidence type="ECO:0000313" key="5">
    <source>
        <dbReference type="EMBL" id="KAL0417808.1"/>
    </source>
</evidence>
<comment type="function">
    <text evidence="3">Component of the exocyst complex.</text>
</comment>
<dbReference type="PANTHER" id="PTHR12542">
    <property type="entry name" value="EXOCYST COMPLEX PROTEIN EXO70"/>
    <property type="match status" value="1"/>
</dbReference>
<dbReference type="AlphaFoldDB" id="A0AAW2UKX9"/>
<gene>
    <name evidence="5" type="ORF">Sradi_1194300</name>
</gene>
<dbReference type="PANTHER" id="PTHR12542:SF17">
    <property type="entry name" value="EXOCYST SUBUNIT EXO70 FAMILY PROTEIN"/>
    <property type="match status" value="1"/>
</dbReference>
<proteinExistence type="inferred from homology"/>
<comment type="similarity">
    <text evidence="1 3">Belongs to the EXO70 family.</text>
</comment>
<name>A0AAW2UKX9_SESRA</name>
<accession>A0AAW2UKX9</accession>
<evidence type="ECO:0000256" key="2">
    <source>
        <dbReference type="ARBA" id="ARBA00022448"/>
    </source>
</evidence>
<dbReference type="GO" id="GO:0000145">
    <property type="term" value="C:exocyst"/>
    <property type="evidence" value="ECO:0007669"/>
    <property type="project" value="InterPro"/>
</dbReference>
<organism evidence="5">
    <name type="scientific">Sesamum radiatum</name>
    <name type="common">Black benniseed</name>
    <dbReference type="NCBI Taxonomy" id="300843"/>
    <lineage>
        <taxon>Eukaryota</taxon>
        <taxon>Viridiplantae</taxon>
        <taxon>Streptophyta</taxon>
        <taxon>Embryophyta</taxon>
        <taxon>Tracheophyta</taxon>
        <taxon>Spermatophyta</taxon>
        <taxon>Magnoliopsida</taxon>
        <taxon>eudicotyledons</taxon>
        <taxon>Gunneridae</taxon>
        <taxon>Pentapetalae</taxon>
        <taxon>asterids</taxon>
        <taxon>lamiids</taxon>
        <taxon>Lamiales</taxon>
        <taxon>Pedaliaceae</taxon>
        <taxon>Sesamum</taxon>
    </lineage>
</organism>
<sequence>MLDQFEAAIQKDSSKTPTGGAVHPLTRYVMNYLVFLCDYSGALSDILADWPVNAKTPLPESYFSSPTSGGGEDPSAAAITARLAWLILVLLCKLDGKAVLYNDVALSYLFLANNLNYVVSKVQNSNLGLLMGLEWIWKTRSKVNRYVANYERMGWSKVISSLPEDPTAEIPLEEARECFRRFNLAFEEAYKKQTSWVIPDPKLRDEVKISLAKMIAPGYRAFNQKHRGKYAREAGVAPIVRYAPEDLDNYLSDLFFGSKTSSYEAYPGSSVSSSHSR</sequence>
<keyword evidence="2 3" id="KW-0813">Transport</keyword>
<reference evidence="5" key="1">
    <citation type="submission" date="2020-06" db="EMBL/GenBank/DDBJ databases">
        <authorList>
            <person name="Li T."/>
            <person name="Hu X."/>
            <person name="Zhang T."/>
            <person name="Song X."/>
            <person name="Zhang H."/>
            <person name="Dai N."/>
            <person name="Sheng W."/>
            <person name="Hou X."/>
            <person name="Wei L."/>
        </authorList>
    </citation>
    <scope>NUCLEOTIDE SEQUENCE</scope>
    <source>
        <strain evidence="5">G02</strain>
        <tissue evidence="5">Leaf</tissue>
    </source>
</reference>
<dbReference type="EMBL" id="JACGWJ010000005">
    <property type="protein sequence ID" value="KAL0417808.1"/>
    <property type="molecule type" value="Genomic_DNA"/>
</dbReference>
<keyword evidence="3" id="KW-0268">Exocytosis</keyword>
<dbReference type="GO" id="GO:0005546">
    <property type="term" value="F:phosphatidylinositol-4,5-bisphosphate binding"/>
    <property type="evidence" value="ECO:0007669"/>
    <property type="project" value="InterPro"/>
</dbReference>
<evidence type="ECO:0000256" key="3">
    <source>
        <dbReference type="RuleBase" id="RU365026"/>
    </source>
</evidence>
<evidence type="ECO:0000259" key="4">
    <source>
        <dbReference type="Pfam" id="PF03081"/>
    </source>
</evidence>
<dbReference type="InterPro" id="IPR016159">
    <property type="entry name" value="Cullin_repeat-like_dom_sf"/>
</dbReference>
<keyword evidence="3" id="KW-0653">Protein transport</keyword>
<dbReference type="GO" id="GO:0015031">
    <property type="term" value="P:protein transport"/>
    <property type="evidence" value="ECO:0007669"/>
    <property type="project" value="UniProtKB-KW"/>
</dbReference>
<dbReference type="Pfam" id="PF03081">
    <property type="entry name" value="Exo70_C"/>
    <property type="match status" value="1"/>
</dbReference>
<dbReference type="GO" id="GO:0006887">
    <property type="term" value="P:exocytosis"/>
    <property type="evidence" value="ECO:0007669"/>
    <property type="project" value="UniProtKB-KW"/>
</dbReference>
<dbReference type="InterPro" id="IPR004140">
    <property type="entry name" value="Exo70"/>
</dbReference>
<dbReference type="InterPro" id="IPR046364">
    <property type="entry name" value="Exo70_C"/>
</dbReference>
<feature type="domain" description="Exocyst complex subunit Exo70 C-terminal" evidence="4">
    <location>
        <begin position="1"/>
        <end position="253"/>
    </location>
</feature>
<evidence type="ECO:0000256" key="1">
    <source>
        <dbReference type="ARBA" id="ARBA00006756"/>
    </source>
</evidence>
<dbReference type="SUPFAM" id="SSF74788">
    <property type="entry name" value="Cullin repeat-like"/>
    <property type="match status" value="1"/>
</dbReference>
<dbReference type="Gene3D" id="1.20.1280.170">
    <property type="entry name" value="Exocyst complex component Exo70"/>
    <property type="match status" value="1"/>
</dbReference>
<comment type="caution">
    <text evidence="5">The sequence shown here is derived from an EMBL/GenBank/DDBJ whole genome shotgun (WGS) entry which is preliminary data.</text>
</comment>